<keyword evidence="2" id="KW-0719">Serine esterase</keyword>
<dbReference type="InterPro" id="IPR019826">
    <property type="entry name" value="Carboxylesterase_B_AS"/>
</dbReference>
<feature type="domain" description="Carboxylesterase type B" evidence="9">
    <location>
        <begin position="3"/>
        <end position="512"/>
    </location>
</feature>
<dbReference type="EMBL" id="JASPKY010000040">
    <property type="protein sequence ID" value="KAK9746394.1"/>
    <property type="molecule type" value="Genomic_DNA"/>
</dbReference>
<dbReference type="InterPro" id="IPR000997">
    <property type="entry name" value="Cholinesterase"/>
</dbReference>
<sequence length="1077" mass="119488">MVIIDIEQGRLEGKTGLDYNGRKYYSFLGIPYAKPPIGNLRFKAPQPLEKWNGTWNATKDGSPCYSGESQKGSENCLFLNVFTPALPDENPQLKAVMVWIYGGGFTSGSNSSDTYGPEYLLTGDVVLVSINYRVGVLGFLAMDDYDLEVPGNAGMKDMVLALKWVQKNIQQFGGDPSNVTIFGGSAGGAAVHLLVLSPLAKGLFHRAIAQSGSGLNSWSIMKPLYKELAQVLECPYTEQSKILRFLQDLPVEKLYEGQQKMCDQFSPKKEQLIGPVIEKSASNDSPFLTQQPLEIVQEGSYNKMPLMFGYTSDESLFFEVVGIRYEKESDVDFETFVPNFFKAAKAAKGSDLSKSIAEIIKAFYMRDTGENLSERIRNLQTDTIFTRGLYSSARHHARISPEMIFFYRFSLDARLNFGKLQFRIEAPGACHGDELGYLFKTGFQIPVEPNSIEDKSIRRMVQLWTNFAKAGDPNPCDGTLWKPVSREEFNFLDIGEKLTLEQNLEKERMIFWDVHPQFFNVGHFEYIMKHLILVFLLIVFASFHEALSDDCAEVEDSGIEECEETEYTSYIECVRRRTKRHAGCSQSCDSCDCTSCSGNECSSHCNVCCANFEQPCQTKYCCYKTCHSQCSHQGCRDTCRRTCTDKLEGKETVVHHTQTGSAVQAPNITTIINLHNKINNTNIIDVPINLRTDNINNITINTSDLGSNGTSGGSQRCCQVVSPRQCTPTREFPFMRCYHLRKRVCGNICRANIMHAQPHQVCDQRDVGPPDCHNQVIYIPQPQPRCAYKAEWPYVSCNIPTSNCEGCYEHYATNSARPTNCPSSCYDDGGYGVGPYVPQAPAYRPFGSTPNCMQLGTCPPYYGGGSGAGLGGYGFPSGGGYEPIPLSGVGYQPSAYDNHFVVQQDVEVPDLSKLFSNLTQNDDYDAQTLPITNSITQPPSTLIEPRLVKIETVNATDVFMTIKEMNDDGSLEDDDLTTLPTGTIPGSSAPGSAPYIPSMYASQSEISPYASSLDPTVRHLRDDKMVRNSAELIDVMMADEGKTETASTKPTTITTTGTKSPKLLKPDSPAKFAARMY</sequence>
<feature type="compositionally biased region" description="Low complexity" evidence="8">
    <location>
        <begin position="1044"/>
        <end position="1061"/>
    </location>
</feature>
<dbReference type="PANTHER" id="PTHR43142:SF1">
    <property type="entry name" value="CARBOXYLIC ESTER HYDROLASE"/>
    <property type="match status" value="1"/>
</dbReference>
<reference evidence="10 11" key="1">
    <citation type="journal article" date="2024" name="BMC Genomics">
        <title>De novo assembly and annotation of Popillia japonica's genome with initial clues to its potential as an invasive pest.</title>
        <authorList>
            <person name="Cucini C."/>
            <person name="Boschi S."/>
            <person name="Funari R."/>
            <person name="Cardaioli E."/>
            <person name="Iannotti N."/>
            <person name="Marturano G."/>
            <person name="Paoli F."/>
            <person name="Bruttini M."/>
            <person name="Carapelli A."/>
            <person name="Frati F."/>
            <person name="Nardi F."/>
        </authorList>
    </citation>
    <scope>NUCLEOTIDE SEQUENCE [LARGE SCALE GENOMIC DNA]</scope>
    <source>
        <strain evidence="10">DMR45628</strain>
    </source>
</reference>
<keyword evidence="11" id="KW-1185">Reference proteome</keyword>
<evidence type="ECO:0000256" key="2">
    <source>
        <dbReference type="ARBA" id="ARBA00022487"/>
    </source>
</evidence>
<dbReference type="PANTHER" id="PTHR43142">
    <property type="entry name" value="CARBOXYLIC ESTER HYDROLASE"/>
    <property type="match status" value="1"/>
</dbReference>
<proteinExistence type="inferred from homology"/>
<comment type="similarity">
    <text evidence="1">Belongs to the type-B carboxylesterase/lipase family.</text>
</comment>
<keyword evidence="5" id="KW-0325">Glycoprotein</keyword>
<feature type="active site" description="Charge relay system" evidence="7">
    <location>
        <position position="314"/>
    </location>
</feature>
<dbReference type="SUPFAM" id="SSF53474">
    <property type="entry name" value="alpha/beta-Hydrolases"/>
    <property type="match status" value="1"/>
</dbReference>
<name>A0AAW1MLT2_POPJA</name>
<evidence type="ECO:0000256" key="4">
    <source>
        <dbReference type="ARBA" id="ARBA00023157"/>
    </source>
</evidence>
<keyword evidence="3" id="KW-0378">Hydrolase</keyword>
<feature type="active site" description="Acyl-ester intermediate" evidence="7">
    <location>
        <position position="185"/>
    </location>
</feature>
<dbReference type="GO" id="GO:0003990">
    <property type="term" value="F:acetylcholinesterase activity"/>
    <property type="evidence" value="ECO:0007669"/>
    <property type="project" value="UniProtKB-EC"/>
</dbReference>
<dbReference type="Gene3D" id="3.40.50.1820">
    <property type="entry name" value="alpha/beta hydrolase"/>
    <property type="match status" value="1"/>
</dbReference>
<organism evidence="10 11">
    <name type="scientific">Popillia japonica</name>
    <name type="common">Japanese beetle</name>
    <dbReference type="NCBI Taxonomy" id="7064"/>
    <lineage>
        <taxon>Eukaryota</taxon>
        <taxon>Metazoa</taxon>
        <taxon>Ecdysozoa</taxon>
        <taxon>Arthropoda</taxon>
        <taxon>Hexapoda</taxon>
        <taxon>Insecta</taxon>
        <taxon>Pterygota</taxon>
        <taxon>Neoptera</taxon>
        <taxon>Endopterygota</taxon>
        <taxon>Coleoptera</taxon>
        <taxon>Polyphaga</taxon>
        <taxon>Scarabaeiformia</taxon>
        <taxon>Scarabaeidae</taxon>
        <taxon>Rutelinae</taxon>
        <taxon>Popillia</taxon>
    </lineage>
</organism>
<keyword evidence="4" id="KW-1015">Disulfide bond</keyword>
<dbReference type="PRINTS" id="PR00878">
    <property type="entry name" value="CHOLNESTRASE"/>
</dbReference>
<evidence type="ECO:0000256" key="8">
    <source>
        <dbReference type="SAM" id="MobiDB-lite"/>
    </source>
</evidence>
<protein>
    <submittedName>
        <fullName evidence="10">Carboxylesterase family</fullName>
    </submittedName>
</protein>
<evidence type="ECO:0000259" key="9">
    <source>
        <dbReference type="Pfam" id="PF00135"/>
    </source>
</evidence>
<comment type="caution">
    <text evidence="10">The sequence shown here is derived from an EMBL/GenBank/DDBJ whole genome shotgun (WGS) entry which is preliminary data.</text>
</comment>
<comment type="catalytic activity">
    <reaction evidence="6">
        <text>acetylcholine + H2O = choline + acetate + H(+)</text>
        <dbReference type="Rhea" id="RHEA:17561"/>
        <dbReference type="ChEBI" id="CHEBI:15354"/>
        <dbReference type="ChEBI" id="CHEBI:15355"/>
        <dbReference type="ChEBI" id="CHEBI:15377"/>
        <dbReference type="ChEBI" id="CHEBI:15378"/>
        <dbReference type="ChEBI" id="CHEBI:30089"/>
        <dbReference type="EC" id="3.1.1.7"/>
    </reaction>
</comment>
<evidence type="ECO:0000256" key="7">
    <source>
        <dbReference type="PIRSR" id="PIRSR600997-1"/>
    </source>
</evidence>
<dbReference type="InterPro" id="IPR002018">
    <property type="entry name" value="CarbesteraseB"/>
</dbReference>
<evidence type="ECO:0000313" key="11">
    <source>
        <dbReference type="Proteomes" id="UP001458880"/>
    </source>
</evidence>
<evidence type="ECO:0000256" key="3">
    <source>
        <dbReference type="ARBA" id="ARBA00022801"/>
    </source>
</evidence>
<feature type="region of interest" description="Disordered" evidence="8">
    <location>
        <begin position="1041"/>
        <end position="1077"/>
    </location>
</feature>
<feature type="active site" description="Charge relay system" evidence="7">
    <location>
        <position position="431"/>
    </location>
</feature>
<evidence type="ECO:0000256" key="5">
    <source>
        <dbReference type="ARBA" id="ARBA00023180"/>
    </source>
</evidence>
<dbReference type="Pfam" id="PF00135">
    <property type="entry name" value="COesterase"/>
    <property type="match status" value="1"/>
</dbReference>
<dbReference type="AlphaFoldDB" id="A0AAW1MLT2"/>
<gene>
    <name evidence="10" type="ORF">QE152_g6193</name>
</gene>
<accession>A0AAW1MLT2</accession>
<evidence type="ECO:0000313" key="10">
    <source>
        <dbReference type="EMBL" id="KAK9746394.1"/>
    </source>
</evidence>
<dbReference type="PROSITE" id="PS00122">
    <property type="entry name" value="CARBOXYLESTERASE_B_1"/>
    <property type="match status" value="1"/>
</dbReference>
<dbReference type="Proteomes" id="UP001458880">
    <property type="component" value="Unassembled WGS sequence"/>
</dbReference>
<evidence type="ECO:0000256" key="1">
    <source>
        <dbReference type="ARBA" id="ARBA00005964"/>
    </source>
</evidence>
<dbReference type="InterPro" id="IPR029058">
    <property type="entry name" value="AB_hydrolase_fold"/>
</dbReference>
<evidence type="ECO:0000256" key="6">
    <source>
        <dbReference type="ARBA" id="ARBA00048484"/>
    </source>
</evidence>